<feature type="compositionally biased region" description="Polar residues" evidence="1">
    <location>
        <begin position="37"/>
        <end position="49"/>
    </location>
</feature>
<evidence type="ECO:0000256" key="1">
    <source>
        <dbReference type="SAM" id="MobiDB-lite"/>
    </source>
</evidence>
<sequence>KADSALSLAELEELQELEMLEDYKFDSVRRNLNASGIVSSVPSGRNVDNVNAGVGSEQEGQEQEQEQGQGQDQDFPLIRVLANTLRTGASTGLELPSSLRVNFRRFRSDTDRSSRAHSDTTPCGGRRHANSPLHEEKEEQAARTRSRTQLLRKEAEQQEEEEEEEEEEAEEEEEVEEITERGDIDMKEAENKQQEETEEIENKEFVLMEEKQSNRQLQDLANDPLYLLRQRRMCESARLQCNTTNDKIEYTRPLIELDHFAHQEGDLFHSIYMDPVLMDQASDPHILLKCGHVCAVKAWDDILETKRRQRDTYDFVLFCFFKKILDLFE</sequence>
<evidence type="ECO:0000313" key="3">
    <source>
        <dbReference type="Proteomes" id="UP000023152"/>
    </source>
</evidence>
<dbReference type="Proteomes" id="UP000023152">
    <property type="component" value="Unassembled WGS sequence"/>
</dbReference>
<keyword evidence="3" id="KW-1185">Reference proteome</keyword>
<proteinExistence type="predicted"/>
<dbReference type="EMBL" id="ASPP01005775">
    <property type="protein sequence ID" value="ETO29909.1"/>
    <property type="molecule type" value="Genomic_DNA"/>
</dbReference>
<accession>X6NVR8</accession>
<dbReference type="AlphaFoldDB" id="X6NVR8"/>
<organism evidence="2 3">
    <name type="scientific">Reticulomyxa filosa</name>
    <dbReference type="NCBI Taxonomy" id="46433"/>
    <lineage>
        <taxon>Eukaryota</taxon>
        <taxon>Sar</taxon>
        <taxon>Rhizaria</taxon>
        <taxon>Retaria</taxon>
        <taxon>Foraminifera</taxon>
        <taxon>Monothalamids</taxon>
        <taxon>Reticulomyxidae</taxon>
        <taxon>Reticulomyxa</taxon>
    </lineage>
</organism>
<reference evidence="2 3" key="1">
    <citation type="journal article" date="2013" name="Curr. Biol.">
        <title>The Genome of the Foraminiferan Reticulomyxa filosa.</title>
        <authorList>
            <person name="Glockner G."/>
            <person name="Hulsmann N."/>
            <person name="Schleicher M."/>
            <person name="Noegel A.A."/>
            <person name="Eichinger L."/>
            <person name="Gallinger C."/>
            <person name="Pawlowski J."/>
            <person name="Sierra R."/>
            <person name="Euteneuer U."/>
            <person name="Pillet L."/>
            <person name="Moustafa A."/>
            <person name="Platzer M."/>
            <person name="Groth M."/>
            <person name="Szafranski K."/>
            <person name="Schliwa M."/>
        </authorList>
    </citation>
    <scope>NUCLEOTIDE SEQUENCE [LARGE SCALE GENOMIC DNA]</scope>
</reference>
<name>X6NVR8_RETFI</name>
<comment type="caution">
    <text evidence="2">The sequence shown here is derived from an EMBL/GenBank/DDBJ whole genome shotgun (WGS) entry which is preliminary data.</text>
</comment>
<evidence type="ECO:0000313" key="2">
    <source>
        <dbReference type="EMBL" id="ETO29909.1"/>
    </source>
</evidence>
<feature type="region of interest" description="Disordered" evidence="1">
    <location>
        <begin position="106"/>
        <end position="202"/>
    </location>
</feature>
<gene>
    <name evidence="2" type="ORF">RFI_07211</name>
</gene>
<feature type="compositionally biased region" description="Basic and acidic residues" evidence="1">
    <location>
        <begin position="178"/>
        <end position="202"/>
    </location>
</feature>
<feature type="compositionally biased region" description="Basic and acidic residues" evidence="1">
    <location>
        <begin position="133"/>
        <end position="142"/>
    </location>
</feature>
<feature type="compositionally biased region" description="Acidic residues" evidence="1">
    <location>
        <begin position="157"/>
        <end position="177"/>
    </location>
</feature>
<feature type="compositionally biased region" description="Basic and acidic residues" evidence="1">
    <location>
        <begin position="106"/>
        <end position="118"/>
    </location>
</feature>
<feature type="region of interest" description="Disordered" evidence="1">
    <location>
        <begin position="37"/>
        <end position="73"/>
    </location>
</feature>
<feature type="non-terminal residue" evidence="2">
    <location>
        <position position="1"/>
    </location>
</feature>
<protein>
    <submittedName>
        <fullName evidence="2">Uncharacterized protein</fullName>
    </submittedName>
</protein>